<evidence type="ECO:0000313" key="7">
    <source>
        <dbReference type="EMBL" id="KAJ7347193.1"/>
    </source>
</evidence>
<comment type="caution">
    <text evidence="5">Lacks conserved residue(s) required for the propagation of feature annotation.</text>
</comment>
<keyword evidence="3 5" id="KW-1133">Transmembrane helix</keyword>
<dbReference type="PANTHER" id="PTHR12714:SF9">
    <property type="entry name" value="PROTEIN-S-ISOPRENYLCYSTEINE O-METHYLTRANSFERASE"/>
    <property type="match status" value="1"/>
</dbReference>
<dbReference type="GO" id="GO:0032259">
    <property type="term" value="P:methylation"/>
    <property type="evidence" value="ECO:0007669"/>
    <property type="project" value="UniProtKB-KW"/>
</dbReference>
<comment type="caution">
    <text evidence="7">The sequence shown here is derived from an EMBL/GenBank/DDBJ whole genome shotgun (WGS) entry which is preliminary data.</text>
</comment>
<evidence type="ECO:0000313" key="8">
    <source>
        <dbReference type="Proteomes" id="UP001218218"/>
    </source>
</evidence>
<gene>
    <name evidence="7" type="ORF">DFH08DRAFT_867550</name>
</gene>
<evidence type="ECO:0000256" key="4">
    <source>
        <dbReference type="ARBA" id="ARBA00023136"/>
    </source>
</evidence>
<feature type="signal peptide" evidence="6">
    <location>
        <begin position="1"/>
        <end position="15"/>
    </location>
</feature>
<evidence type="ECO:0000256" key="5">
    <source>
        <dbReference type="RuleBase" id="RU362022"/>
    </source>
</evidence>
<dbReference type="Pfam" id="PF04140">
    <property type="entry name" value="ICMT"/>
    <property type="match status" value="1"/>
</dbReference>
<dbReference type="GO" id="GO:0005789">
    <property type="term" value="C:endoplasmic reticulum membrane"/>
    <property type="evidence" value="ECO:0007669"/>
    <property type="project" value="UniProtKB-SubCell"/>
</dbReference>
<dbReference type="Gene3D" id="1.20.120.1630">
    <property type="match status" value="1"/>
</dbReference>
<feature type="chain" id="PRO_5041933086" description="Protein-S-isoprenylcysteine O-methyltransferase" evidence="6">
    <location>
        <begin position="16"/>
        <end position="231"/>
    </location>
</feature>
<feature type="transmembrane region" description="Helical" evidence="5">
    <location>
        <begin position="43"/>
        <end position="66"/>
    </location>
</feature>
<evidence type="ECO:0000256" key="1">
    <source>
        <dbReference type="ARBA" id="ARBA00004141"/>
    </source>
</evidence>
<keyword evidence="5" id="KW-0949">S-adenosyl-L-methionine</keyword>
<keyword evidence="8" id="KW-1185">Reference proteome</keyword>
<comment type="similarity">
    <text evidence="5">Belongs to the class VI-like SAM-binding methyltransferase superfamily. Isoprenylcysteine carboxyl methyltransferase family.</text>
</comment>
<comment type="catalytic activity">
    <reaction evidence="5">
        <text>[protein]-C-terminal S-[(2E,6E)-farnesyl]-L-cysteine + S-adenosyl-L-methionine = [protein]-C-terminal S-[(2E,6E)-farnesyl]-L-cysteine methyl ester + S-adenosyl-L-homocysteine</text>
        <dbReference type="Rhea" id="RHEA:21672"/>
        <dbReference type="Rhea" id="RHEA-COMP:12125"/>
        <dbReference type="Rhea" id="RHEA-COMP:12126"/>
        <dbReference type="ChEBI" id="CHEBI:57856"/>
        <dbReference type="ChEBI" id="CHEBI:59789"/>
        <dbReference type="ChEBI" id="CHEBI:90510"/>
        <dbReference type="ChEBI" id="CHEBI:90511"/>
        <dbReference type="EC" id="2.1.1.100"/>
    </reaction>
</comment>
<dbReference type="InterPro" id="IPR007269">
    <property type="entry name" value="ICMT_MeTrfase"/>
</dbReference>
<dbReference type="AlphaFoldDB" id="A0AAD7A0M3"/>
<dbReference type="EC" id="2.1.1.100" evidence="5"/>
<sequence length="231" mass="25093">MLTLKAPLLLAVALGTHLTMTPPNPPPPPAEQLPPRGLERVAVVVPLLIKGLFLTSTISEFLIILAQRFPSLLLSSEILVTLDPAHGASKLEFTRLFLFGAALSLAGTALRVHCYAVLRKFFTFQLSIRADHHLITTGPYAVVRHPSYTGALLAGTGAVFCTLAPGGWVVECMGVLGPRGLAALWTVGFTIAGIGLRTRMRKEDGMLKERFGKEWEAWAVRVPYWIVPGVY</sequence>
<feature type="transmembrane region" description="Helical" evidence="5">
    <location>
        <begin position="176"/>
        <end position="196"/>
    </location>
</feature>
<dbReference type="Proteomes" id="UP001218218">
    <property type="component" value="Unassembled WGS sequence"/>
</dbReference>
<evidence type="ECO:0000256" key="2">
    <source>
        <dbReference type="ARBA" id="ARBA00022692"/>
    </source>
</evidence>
<dbReference type="GO" id="GO:0004671">
    <property type="term" value="F:protein C-terminal S-isoprenylcysteine carboxyl O-methyltransferase activity"/>
    <property type="evidence" value="ECO:0007669"/>
    <property type="project" value="UniProtKB-EC"/>
</dbReference>
<proteinExistence type="inferred from homology"/>
<reference evidence="7" key="1">
    <citation type="submission" date="2023-03" db="EMBL/GenBank/DDBJ databases">
        <title>Massive genome expansion in bonnet fungi (Mycena s.s.) driven by repeated elements and novel gene families across ecological guilds.</title>
        <authorList>
            <consortium name="Lawrence Berkeley National Laboratory"/>
            <person name="Harder C.B."/>
            <person name="Miyauchi S."/>
            <person name="Viragh M."/>
            <person name="Kuo A."/>
            <person name="Thoen E."/>
            <person name="Andreopoulos B."/>
            <person name="Lu D."/>
            <person name="Skrede I."/>
            <person name="Drula E."/>
            <person name="Henrissat B."/>
            <person name="Morin E."/>
            <person name="Kohler A."/>
            <person name="Barry K."/>
            <person name="LaButti K."/>
            <person name="Morin E."/>
            <person name="Salamov A."/>
            <person name="Lipzen A."/>
            <person name="Mereny Z."/>
            <person name="Hegedus B."/>
            <person name="Baldrian P."/>
            <person name="Stursova M."/>
            <person name="Weitz H."/>
            <person name="Taylor A."/>
            <person name="Grigoriev I.V."/>
            <person name="Nagy L.G."/>
            <person name="Martin F."/>
            <person name="Kauserud H."/>
        </authorList>
    </citation>
    <scope>NUCLEOTIDE SEQUENCE</scope>
    <source>
        <strain evidence="7">CBHHK002</strain>
    </source>
</reference>
<keyword evidence="5" id="KW-0489">Methyltransferase</keyword>
<keyword evidence="5" id="KW-0256">Endoplasmic reticulum</keyword>
<accession>A0AAD7A0M3</accession>
<keyword evidence="6" id="KW-0732">Signal</keyword>
<dbReference type="PANTHER" id="PTHR12714">
    <property type="entry name" value="PROTEIN-S ISOPRENYLCYSTEINE O-METHYLTRANSFERASE"/>
    <property type="match status" value="1"/>
</dbReference>
<name>A0AAD7A0M3_9AGAR</name>
<keyword evidence="2 5" id="KW-0812">Transmembrane</keyword>
<comment type="subcellular location">
    <subcellularLocation>
        <location evidence="5">Endoplasmic reticulum membrane</location>
        <topology evidence="5">Multi-pass membrane protein</topology>
    </subcellularLocation>
    <subcellularLocation>
        <location evidence="1">Membrane</location>
        <topology evidence="1">Multi-pass membrane protein</topology>
    </subcellularLocation>
</comment>
<organism evidence="7 8">
    <name type="scientific">Mycena albidolilacea</name>
    <dbReference type="NCBI Taxonomy" id="1033008"/>
    <lineage>
        <taxon>Eukaryota</taxon>
        <taxon>Fungi</taxon>
        <taxon>Dikarya</taxon>
        <taxon>Basidiomycota</taxon>
        <taxon>Agaricomycotina</taxon>
        <taxon>Agaricomycetes</taxon>
        <taxon>Agaricomycetidae</taxon>
        <taxon>Agaricales</taxon>
        <taxon>Marasmiineae</taxon>
        <taxon>Mycenaceae</taxon>
        <taxon>Mycena</taxon>
    </lineage>
</organism>
<keyword evidence="4 5" id="KW-0472">Membrane</keyword>
<keyword evidence="5" id="KW-0808">Transferase</keyword>
<protein>
    <recommendedName>
        <fullName evidence="5">Protein-S-isoprenylcysteine O-methyltransferase</fullName>
        <ecNumber evidence="5">2.1.1.100</ecNumber>
    </recommendedName>
</protein>
<evidence type="ECO:0000256" key="6">
    <source>
        <dbReference type="SAM" id="SignalP"/>
    </source>
</evidence>
<dbReference type="EMBL" id="JARIHO010000019">
    <property type="protein sequence ID" value="KAJ7347193.1"/>
    <property type="molecule type" value="Genomic_DNA"/>
</dbReference>
<evidence type="ECO:0000256" key="3">
    <source>
        <dbReference type="ARBA" id="ARBA00022989"/>
    </source>
</evidence>
<feature type="transmembrane region" description="Helical" evidence="5">
    <location>
        <begin position="96"/>
        <end position="118"/>
    </location>
</feature>